<feature type="compositionally biased region" description="Polar residues" evidence="1">
    <location>
        <begin position="132"/>
        <end position="143"/>
    </location>
</feature>
<dbReference type="InterPro" id="IPR029476">
    <property type="entry name" value="DNase_NucA_NucB"/>
</dbReference>
<organism evidence="3 4">
    <name type="scientific">Phanerochaete sordida</name>
    <dbReference type="NCBI Taxonomy" id="48140"/>
    <lineage>
        <taxon>Eukaryota</taxon>
        <taxon>Fungi</taxon>
        <taxon>Dikarya</taxon>
        <taxon>Basidiomycota</taxon>
        <taxon>Agaricomycotina</taxon>
        <taxon>Agaricomycetes</taxon>
        <taxon>Polyporales</taxon>
        <taxon>Phanerochaetaceae</taxon>
        <taxon>Phanerochaete</taxon>
    </lineage>
</organism>
<evidence type="ECO:0000256" key="1">
    <source>
        <dbReference type="SAM" id="MobiDB-lite"/>
    </source>
</evidence>
<proteinExistence type="predicted"/>
<dbReference type="EMBL" id="BPQB01000121">
    <property type="protein sequence ID" value="GJE99821.1"/>
    <property type="molecule type" value="Genomic_DNA"/>
</dbReference>
<gene>
    <name evidence="3" type="ORF">PsYK624_160930</name>
</gene>
<dbReference type="Pfam" id="PF14040">
    <property type="entry name" value="DNase_NucA_NucB"/>
    <property type="match status" value="1"/>
</dbReference>
<evidence type="ECO:0000313" key="4">
    <source>
        <dbReference type="Proteomes" id="UP000703269"/>
    </source>
</evidence>
<feature type="region of interest" description="Disordered" evidence="1">
    <location>
        <begin position="121"/>
        <end position="143"/>
    </location>
</feature>
<dbReference type="Proteomes" id="UP000703269">
    <property type="component" value="Unassembled WGS sequence"/>
</dbReference>
<accession>A0A9P3LLS2</accession>
<keyword evidence="4" id="KW-1185">Reference proteome</keyword>
<dbReference type="AlphaFoldDB" id="A0A9P3LLS2"/>
<sequence>MPAAASVGEVEIVKRHATADQVVLDTSAVYTTQIPVLDTETAVNQAPKYNPRQYQINCNTYPQICENWCIYVFCEKHGAKESEKSPFWNVTVNRAPRSQSECTRYSPNKCSVESRSPWPANPVPGMECNDTPRITTSEGGSEATTRCVPHAENIGESAAWTRFIDVYGGPNTTRIDDVTIVTVVLLGEIGEQACLPLEVPGASICHFSAAPNDPDIAKNAIRQQWHRT</sequence>
<reference evidence="3 4" key="1">
    <citation type="submission" date="2021-08" db="EMBL/GenBank/DDBJ databases">
        <title>Draft Genome Sequence of Phanerochaete sordida strain YK-624.</title>
        <authorList>
            <person name="Mori T."/>
            <person name="Dohra H."/>
            <person name="Suzuki T."/>
            <person name="Kawagishi H."/>
            <person name="Hirai H."/>
        </authorList>
    </citation>
    <scope>NUCLEOTIDE SEQUENCE [LARGE SCALE GENOMIC DNA]</scope>
    <source>
        <strain evidence="3 4">YK-624</strain>
    </source>
</reference>
<evidence type="ECO:0000313" key="3">
    <source>
        <dbReference type="EMBL" id="GJE99821.1"/>
    </source>
</evidence>
<dbReference type="OrthoDB" id="3043328at2759"/>
<feature type="domain" description="Deoxyribonuclease NucA/NucB" evidence="2">
    <location>
        <begin position="95"/>
        <end position="164"/>
    </location>
</feature>
<name>A0A9P3LLS2_9APHY</name>
<protein>
    <recommendedName>
        <fullName evidence="2">Deoxyribonuclease NucA/NucB domain-containing protein</fullName>
    </recommendedName>
</protein>
<evidence type="ECO:0000259" key="2">
    <source>
        <dbReference type="Pfam" id="PF14040"/>
    </source>
</evidence>
<comment type="caution">
    <text evidence="3">The sequence shown here is derived from an EMBL/GenBank/DDBJ whole genome shotgun (WGS) entry which is preliminary data.</text>
</comment>